<sequence>MPFPLQVLKHELKGLSRIWSKFASGQIATSLGSFNSRGSLTGDFSSSESFFALLIRIALAIKIVWRPAVRTRLQV</sequence>
<evidence type="ECO:0000313" key="1">
    <source>
        <dbReference type="EMBL" id="CAA0838827.1"/>
    </source>
</evidence>
<dbReference type="OrthoDB" id="907744at2759"/>
<proteinExistence type="predicted"/>
<name>A0A9N7RNY9_STRHE</name>
<comment type="caution">
    <text evidence="1">The sequence shown here is derived from an EMBL/GenBank/DDBJ whole genome shotgun (WGS) entry which is preliminary data.</text>
</comment>
<reference evidence="1" key="1">
    <citation type="submission" date="2019-12" db="EMBL/GenBank/DDBJ databases">
        <authorList>
            <person name="Scholes J."/>
        </authorList>
    </citation>
    <scope>NUCLEOTIDE SEQUENCE</scope>
</reference>
<protein>
    <submittedName>
        <fullName evidence="1">Uncharacterized protein</fullName>
    </submittedName>
</protein>
<accession>A0A9N7RNY9</accession>
<dbReference type="EMBL" id="CACSLK010031421">
    <property type="protein sequence ID" value="CAA0838827.1"/>
    <property type="molecule type" value="Genomic_DNA"/>
</dbReference>
<dbReference type="Proteomes" id="UP001153555">
    <property type="component" value="Unassembled WGS sequence"/>
</dbReference>
<dbReference type="AlphaFoldDB" id="A0A9N7RNY9"/>
<evidence type="ECO:0000313" key="2">
    <source>
        <dbReference type="Proteomes" id="UP001153555"/>
    </source>
</evidence>
<keyword evidence="2" id="KW-1185">Reference proteome</keyword>
<organism evidence="1 2">
    <name type="scientific">Striga hermonthica</name>
    <name type="common">Purple witchweed</name>
    <name type="synonym">Buchnera hermonthica</name>
    <dbReference type="NCBI Taxonomy" id="68872"/>
    <lineage>
        <taxon>Eukaryota</taxon>
        <taxon>Viridiplantae</taxon>
        <taxon>Streptophyta</taxon>
        <taxon>Embryophyta</taxon>
        <taxon>Tracheophyta</taxon>
        <taxon>Spermatophyta</taxon>
        <taxon>Magnoliopsida</taxon>
        <taxon>eudicotyledons</taxon>
        <taxon>Gunneridae</taxon>
        <taxon>Pentapetalae</taxon>
        <taxon>asterids</taxon>
        <taxon>lamiids</taxon>
        <taxon>Lamiales</taxon>
        <taxon>Orobanchaceae</taxon>
        <taxon>Buchnereae</taxon>
        <taxon>Striga</taxon>
    </lineage>
</organism>
<gene>
    <name evidence="1" type="ORF">SHERM_05403</name>
</gene>